<organism evidence="2 3">
    <name type="scientific">Ficus carica</name>
    <name type="common">Common fig</name>
    <dbReference type="NCBI Taxonomy" id="3494"/>
    <lineage>
        <taxon>Eukaryota</taxon>
        <taxon>Viridiplantae</taxon>
        <taxon>Streptophyta</taxon>
        <taxon>Embryophyta</taxon>
        <taxon>Tracheophyta</taxon>
        <taxon>Spermatophyta</taxon>
        <taxon>Magnoliopsida</taxon>
        <taxon>eudicotyledons</taxon>
        <taxon>Gunneridae</taxon>
        <taxon>Pentapetalae</taxon>
        <taxon>rosids</taxon>
        <taxon>fabids</taxon>
        <taxon>Rosales</taxon>
        <taxon>Moraceae</taxon>
        <taxon>Ficeae</taxon>
        <taxon>Ficus</taxon>
    </lineage>
</organism>
<dbReference type="GO" id="GO:0042752">
    <property type="term" value="P:regulation of circadian rhythm"/>
    <property type="evidence" value="ECO:0007669"/>
    <property type="project" value="InterPro"/>
</dbReference>
<dbReference type="AlphaFoldDB" id="A0AA88CY81"/>
<evidence type="ECO:0000256" key="1">
    <source>
        <dbReference type="SAM" id="MobiDB-lite"/>
    </source>
</evidence>
<dbReference type="PANTHER" id="PTHR33676">
    <property type="entry name" value="COLD REGULATED PROTEIN 27"/>
    <property type="match status" value="1"/>
</dbReference>
<evidence type="ECO:0000313" key="3">
    <source>
        <dbReference type="Proteomes" id="UP001187192"/>
    </source>
</evidence>
<dbReference type="EMBL" id="BTGU01000005">
    <property type="protein sequence ID" value="GMN35156.1"/>
    <property type="molecule type" value="Genomic_DNA"/>
</dbReference>
<feature type="compositionally biased region" description="Basic and acidic residues" evidence="1">
    <location>
        <begin position="185"/>
        <end position="199"/>
    </location>
</feature>
<reference evidence="2" key="1">
    <citation type="submission" date="2023-07" db="EMBL/GenBank/DDBJ databases">
        <title>draft genome sequence of fig (Ficus carica).</title>
        <authorList>
            <person name="Takahashi T."/>
            <person name="Nishimura K."/>
        </authorList>
    </citation>
    <scope>NUCLEOTIDE SEQUENCE</scope>
</reference>
<dbReference type="InterPro" id="IPR044678">
    <property type="entry name" value="COR27/28"/>
</dbReference>
<dbReference type="GO" id="GO:0009409">
    <property type="term" value="P:response to cold"/>
    <property type="evidence" value="ECO:0007669"/>
    <property type="project" value="InterPro"/>
</dbReference>
<evidence type="ECO:0000313" key="2">
    <source>
        <dbReference type="EMBL" id="GMN35156.1"/>
    </source>
</evidence>
<feature type="region of interest" description="Disordered" evidence="1">
    <location>
        <begin position="172"/>
        <end position="210"/>
    </location>
</feature>
<dbReference type="Proteomes" id="UP001187192">
    <property type="component" value="Unassembled WGS sequence"/>
</dbReference>
<sequence>MATPESMSVEWTDEKHSLYLKSMEASFVNELYDSIESLGWQPEMKHLSHAKPSNQALTNLRAPPGQFKVLRSGCWQKVNFARGETQVMKTNEARGSRSVLSNPWILHFRSAQKTQGLESCGVTKRTASVNRANDLDRKKATSRWGVSSSKQFRFRGPTSLCHEDLLSSKTEVSDQNFVDEDIEEEKSKRVKTEELDPHSANDQVVPHRQP</sequence>
<keyword evidence="3" id="KW-1185">Reference proteome</keyword>
<proteinExistence type="predicted"/>
<accession>A0AA88CY81</accession>
<protein>
    <submittedName>
        <fullName evidence="2">Uncharacterized protein</fullName>
    </submittedName>
</protein>
<gene>
    <name evidence="2" type="ORF">TIFTF001_005117</name>
</gene>
<comment type="caution">
    <text evidence="2">The sequence shown here is derived from an EMBL/GenBank/DDBJ whole genome shotgun (WGS) entry which is preliminary data.</text>
</comment>
<name>A0AA88CY81_FICCA</name>
<dbReference type="PANTHER" id="PTHR33676:SF3">
    <property type="entry name" value="COLD-REGULATED PROTEIN 27"/>
    <property type="match status" value="1"/>
</dbReference>